<dbReference type="EMBL" id="JAXQNN010000001">
    <property type="protein sequence ID" value="MDZ5711356.1"/>
    <property type="molecule type" value="Genomic_DNA"/>
</dbReference>
<sequence length="167" mass="19143">MQLIVGGLIVICFNRKKLTVSILFVLMIGGCDFIDEKEVLEKGSYYVGYHTTYENIKVETSERWKITSGLENKSNYKLVHVELTEEEIAGLKIIRLTTEEEVGTLESSLGTVKGQEYVFAAYDESIYFKGLNETEKYELKKSMQDSLDKDKLFRSMSDYILFEGAEN</sequence>
<keyword evidence="2" id="KW-1185">Reference proteome</keyword>
<evidence type="ECO:0000313" key="2">
    <source>
        <dbReference type="Proteomes" id="UP001292084"/>
    </source>
</evidence>
<proteinExistence type="predicted"/>
<comment type="caution">
    <text evidence="1">The sequence shown here is derived from an EMBL/GenBank/DDBJ whole genome shotgun (WGS) entry which is preliminary data.</text>
</comment>
<gene>
    <name evidence="1" type="ORF">UFB30_03930</name>
</gene>
<protein>
    <recommendedName>
        <fullName evidence="3">DUF4825 domain-containing protein</fullName>
    </recommendedName>
</protein>
<evidence type="ECO:0000313" key="1">
    <source>
        <dbReference type="EMBL" id="MDZ5711356.1"/>
    </source>
</evidence>
<reference evidence="1 2" key="1">
    <citation type="submission" date="2023-12" db="EMBL/GenBank/DDBJ databases">
        <title>Jeotgalibacillus haloalkaliphilus sp. nov., a novel salt-tolerant bacteria, isolated from the estuary of the Fenhe River into the Yellow River.</title>
        <authorList>
            <person name="Li Y."/>
        </authorList>
    </citation>
    <scope>NUCLEOTIDE SEQUENCE [LARGE SCALE GENOMIC DNA]</scope>
    <source>
        <strain evidence="1 2">HH7-29</strain>
    </source>
</reference>
<name>A0ABU5KK95_9BACL</name>
<evidence type="ECO:0008006" key="3">
    <source>
        <dbReference type="Google" id="ProtNLM"/>
    </source>
</evidence>
<dbReference type="Proteomes" id="UP001292084">
    <property type="component" value="Unassembled WGS sequence"/>
</dbReference>
<accession>A0ABU5KK95</accession>
<organism evidence="1 2">
    <name type="scientific">Jeotgalibacillus haloalkalitolerans</name>
    <dbReference type="NCBI Taxonomy" id="3104292"/>
    <lineage>
        <taxon>Bacteria</taxon>
        <taxon>Bacillati</taxon>
        <taxon>Bacillota</taxon>
        <taxon>Bacilli</taxon>
        <taxon>Bacillales</taxon>
        <taxon>Caryophanaceae</taxon>
        <taxon>Jeotgalibacillus</taxon>
    </lineage>
</organism>